<dbReference type="eggNOG" id="ENOG5033VYX">
    <property type="taxonomic scope" value="Bacteria"/>
</dbReference>
<keyword evidence="4 6" id="KW-0603">Photosystem I</keyword>
<gene>
    <name evidence="8" type="ORF">EU91_0642</name>
</gene>
<dbReference type="PANTHER" id="PTHR34939">
    <property type="entry name" value="PHOTOSYSTEM I REACTION CENTER SUBUNIT III, CHLOROPLASTIC"/>
    <property type="match status" value="1"/>
</dbReference>
<evidence type="ECO:0000256" key="2">
    <source>
        <dbReference type="ARBA" id="ARBA00016492"/>
    </source>
</evidence>
<keyword evidence="6 7" id="KW-0732">Signal</keyword>
<dbReference type="EMBL" id="JNAH01000003">
    <property type="protein sequence ID" value="KGF88707.1"/>
    <property type="molecule type" value="Genomic_DNA"/>
</dbReference>
<dbReference type="Proteomes" id="UP000030598">
    <property type="component" value="Unassembled WGS sequence"/>
</dbReference>
<keyword evidence="6" id="KW-1133">Transmembrane helix</keyword>
<evidence type="ECO:0000256" key="1">
    <source>
        <dbReference type="ARBA" id="ARBA00008386"/>
    </source>
</evidence>
<dbReference type="STRING" id="59925.EU91_0642"/>
<evidence type="ECO:0000313" key="9">
    <source>
        <dbReference type="Proteomes" id="UP000030598"/>
    </source>
</evidence>
<comment type="similarity">
    <text evidence="1 6">Belongs to the PsaF family.</text>
</comment>
<dbReference type="PANTHER" id="PTHR34939:SF1">
    <property type="entry name" value="PHOTOSYSTEM I REACTION CENTER SUBUNIT III, CHLOROPLASTIC"/>
    <property type="match status" value="1"/>
</dbReference>
<evidence type="ECO:0000256" key="5">
    <source>
        <dbReference type="ARBA" id="ARBA00033433"/>
    </source>
</evidence>
<comment type="function">
    <text evidence="6">Participates in efficiency of electron transfer from plastocyanin to P700 (or cytochrome c553 in algae and cyanobacteria). This plastocyanin-docking protein contributes to the specific association of plastocyanin to PSI.</text>
</comment>
<protein>
    <recommendedName>
        <fullName evidence="2 6">Photosystem I reaction center subunit III</fullName>
    </recommendedName>
    <alternativeName>
        <fullName evidence="5 6">PSI-F</fullName>
    </alternativeName>
</protein>
<dbReference type="InterPro" id="IPR036577">
    <property type="entry name" value="PSI_PsaF_sf"/>
</dbReference>
<evidence type="ECO:0000313" key="8">
    <source>
        <dbReference type="EMBL" id="KGF88707.1"/>
    </source>
</evidence>
<keyword evidence="6" id="KW-0793">Thylakoid</keyword>
<keyword evidence="3 6" id="KW-0602">Photosynthesis</keyword>
<comment type="subcellular location">
    <subcellularLocation>
        <location evidence="6">Cellular thylakoid membrane</location>
    </subcellularLocation>
</comment>
<feature type="chain" id="PRO_5001985596" description="Photosystem I reaction center subunit III" evidence="7">
    <location>
        <begin position="27"/>
        <end position="187"/>
    </location>
</feature>
<dbReference type="GO" id="GO:0031676">
    <property type="term" value="C:plasma membrane-derived thylakoid membrane"/>
    <property type="evidence" value="ECO:0007669"/>
    <property type="project" value="UniProtKB-SubCell"/>
</dbReference>
<dbReference type="AlphaFoldDB" id="A0A0A1ZGK6"/>
<keyword evidence="6" id="KW-0472">Membrane</keyword>
<dbReference type="InterPro" id="IPR003666">
    <property type="entry name" value="PSI_PsaF"/>
</dbReference>
<evidence type="ECO:0000256" key="6">
    <source>
        <dbReference type="RuleBase" id="RU368107"/>
    </source>
</evidence>
<proteinExistence type="inferred from homology"/>
<name>A0A0A1ZGK6_PROMR</name>
<dbReference type="Gene3D" id="1.10.8.110">
    <property type="entry name" value="Photosystem I PsaF, reaction centre subunit III"/>
    <property type="match status" value="1"/>
</dbReference>
<sequence length="187" mass="20448">MQLMKFLFSIITSVFLFLGITPIALAANGPALNADRASTEFTASALTRCSENPKFIERASAATTQKDITRFERYGKASCGDDGLPHLIIGPPLEPWGALLNRGHEGDLLIPGVLFIYIAGIIGWSGREYLIESKKTKNPADLEIIIDLDLAKKCLVKGAQWPLLANKQGRNGDLREKDNNITLNGPR</sequence>
<feature type="transmembrane region" description="Helical" evidence="6">
    <location>
        <begin position="108"/>
        <end position="126"/>
    </location>
</feature>
<dbReference type="GO" id="GO:0015979">
    <property type="term" value="P:photosynthesis"/>
    <property type="evidence" value="ECO:0007669"/>
    <property type="project" value="UniProtKB-UniRule"/>
</dbReference>
<organism evidence="8 9">
    <name type="scientific">Prochlorococcus marinus str. GP2</name>
    <dbReference type="NCBI Taxonomy" id="59925"/>
    <lineage>
        <taxon>Bacteria</taxon>
        <taxon>Bacillati</taxon>
        <taxon>Cyanobacteriota</taxon>
        <taxon>Cyanophyceae</taxon>
        <taxon>Synechococcales</taxon>
        <taxon>Prochlorococcaceae</taxon>
        <taxon>Prochlorococcus</taxon>
    </lineage>
</organism>
<evidence type="ECO:0000256" key="7">
    <source>
        <dbReference type="SAM" id="SignalP"/>
    </source>
</evidence>
<keyword evidence="6" id="KW-0812">Transmembrane</keyword>
<dbReference type="Pfam" id="PF02507">
    <property type="entry name" value="PSI_PsaF"/>
    <property type="match status" value="1"/>
</dbReference>
<comment type="caution">
    <text evidence="8">The sequence shown here is derived from an EMBL/GenBank/DDBJ whole genome shotgun (WGS) entry which is preliminary data.</text>
</comment>
<feature type="signal peptide" evidence="7">
    <location>
        <begin position="1"/>
        <end position="26"/>
    </location>
</feature>
<evidence type="ECO:0000256" key="4">
    <source>
        <dbReference type="ARBA" id="ARBA00022836"/>
    </source>
</evidence>
<accession>A0A0A1ZGK6</accession>
<reference evidence="9" key="1">
    <citation type="journal article" date="2014" name="Sci. Data">
        <title>Genomes of diverse isolates of the marine cyanobacterium Prochlorococcus.</title>
        <authorList>
            <person name="Biller S."/>
            <person name="Berube P."/>
            <person name="Thompson J."/>
            <person name="Kelly L."/>
            <person name="Roggensack S."/>
            <person name="Awad L."/>
            <person name="Roache-Johnson K."/>
            <person name="Ding H."/>
            <person name="Giovannoni S.J."/>
            <person name="Moore L.R."/>
            <person name="Chisholm S.W."/>
        </authorList>
    </citation>
    <scope>NUCLEOTIDE SEQUENCE [LARGE SCALE GENOMIC DNA]</scope>
    <source>
        <strain evidence="9">GP2</strain>
    </source>
</reference>
<evidence type="ECO:0000256" key="3">
    <source>
        <dbReference type="ARBA" id="ARBA00022531"/>
    </source>
</evidence>
<dbReference type="GO" id="GO:0009538">
    <property type="term" value="C:photosystem I reaction center"/>
    <property type="evidence" value="ECO:0007669"/>
    <property type="project" value="UniProtKB-UniRule"/>
</dbReference>
<dbReference type="SUPFAM" id="SSF81536">
    <property type="entry name" value="Subunit III of photosystem I reaction centre, PsaF"/>
    <property type="match status" value="1"/>
</dbReference>